<evidence type="ECO:0000256" key="1">
    <source>
        <dbReference type="SAM" id="MobiDB-lite"/>
    </source>
</evidence>
<reference evidence="3 4" key="1">
    <citation type="journal article" date="2016" name="Nat. Commun.">
        <title>Thousands of microbial genomes shed light on interconnected biogeochemical processes in an aquifer system.</title>
        <authorList>
            <person name="Anantharaman K."/>
            <person name="Brown C.T."/>
            <person name="Hug L.A."/>
            <person name="Sharon I."/>
            <person name="Castelle C.J."/>
            <person name="Probst A.J."/>
            <person name="Thomas B.C."/>
            <person name="Singh A."/>
            <person name="Wilkins M.J."/>
            <person name="Karaoz U."/>
            <person name="Brodie E.L."/>
            <person name="Williams K.H."/>
            <person name="Hubbard S.S."/>
            <person name="Banfield J.F."/>
        </authorList>
    </citation>
    <scope>NUCLEOTIDE SEQUENCE [LARGE SCALE GENOMIC DNA]</scope>
</reference>
<feature type="transmembrane region" description="Helical" evidence="2">
    <location>
        <begin position="50"/>
        <end position="67"/>
    </location>
</feature>
<gene>
    <name evidence="3" type="ORF">A2931_03225</name>
</gene>
<evidence type="ECO:0000313" key="3">
    <source>
        <dbReference type="EMBL" id="OGZ31353.1"/>
    </source>
</evidence>
<dbReference type="PRINTS" id="PR01217">
    <property type="entry name" value="PRICHEXTENSN"/>
</dbReference>
<dbReference type="EMBL" id="MHMQ01000003">
    <property type="protein sequence ID" value="OGZ31353.1"/>
    <property type="molecule type" value="Genomic_DNA"/>
</dbReference>
<sequence length="226" mass="24498">MARIILKAVLWGAVFWLVLGLALFFITGFYEGFITQDPNAEVSSFWTAVLRYSAIVLALGIAVYVFIESEKKLKVAELKAKIAVHREKGFFNPATPGPIPPKPAESGVFIQPKPFVPPKPPTQPPSPVFSPKPAPKEFIPPTPPPIPLPPKPVVPVTKPAPIPPAPPKPAESGVFIQPKPFVLPKPSAPVIQPTRPFGPPPVQTFTPLSLPKSEDLKKTPDQTPWS</sequence>
<organism evidence="3 4">
    <name type="scientific">Candidatus Niyogibacteria bacterium RIFCSPLOWO2_01_FULL_45_48</name>
    <dbReference type="NCBI Taxonomy" id="1801724"/>
    <lineage>
        <taxon>Bacteria</taxon>
        <taxon>Candidatus Niyogiibacteriota</taxon>
    </lineage>
</organism>
<dbReference type="AlphaFoldDB" id="A0A1G2F025"/>
<keyword evidence="2" id="KW-0472">Membrane</keyword>
<evidence type="ECO:0000313" key="4">
    <source>
        <dbReference type="Proteomes" id="UP000177486"/>
    </source>
</evidence>
<feature type="region of interest" description="Disordered" evidence="1">
    <location>
        <begin position="112"/>
        <end position="226"/>
    </location>
</feature>
<name>A0A1G2F025_9BACT</name>
<proteinExistence type="predicted"/>
<evidence type="ECO:0000256" key="2">
    <source>
        <dbReference type="SAM" id="Phobius"/>
    </source>
</evidence>
<dbReference type="Proteomes" id="UP000177486">
    <property type="component" value="Unassembled WGS sequence"/>
</dbReference>
<keyword evidence="2" id="KW-1133">Transmembrane helix</keyword>
<feature type="transmembrane region" description="Helical" evidence="2">
    <location>
        <begin position="9"/>
        <end position="30"/>
    </location>
</feature>
<comment type="caution">
    <text evidence="3">The sequence shown here is derived from an EMBL/GenBank/DDBJ whole genome shotgun (WGS) entry which is preliminary data.</text>
</comment>
<accession>A0A1G2F025</accession>
<keyword evidence="2" id="KW-0812">Transmembrane</keyword>
<feature type="compositionally biased region" description="Pro residues" evidence="1">
    <location>
        <begin position="114"/>
        <end position="169"/>
    </location>
</feature>
<protein>
    <submittedName>
        <fullName evidence="3">Uncharacterized protein</fullName>
    </submittedName>
</protein>